<sequence>MPWKASSLVNVYMTVFTRVPIDVLTGWSNKHMLGALENLTETKHGTENSNFFLTTVLRNLIVTVFENVGNHELPFYLCYMYFLSVNGVPAPILNSNVEAIPVVQWVDKPVAITLKLIGSTQEVPGNPHLLETGRALAALHHISKKTTLFNARVYSISWVKDKVSNYAYVVPFGKRYVFEYRSSIQLFFFLAGGYKRLDDGVCHGDLFKDNVAFEQLFHMHRQRLSGCFDFYFSGQEKMLVDVAIALNTWCTSSNGLLNAYATVKLMHSYQTIKPLKNREKKKLLVTLEVMSFRFWLSRVGGFYKKRITATIYTYDPDCFKHMGSLYSRKEWFISYVCAL</sequence>
<dbReference type="GO" id="GO:0004413">
    <property type="term" value="F:homoserine kinase activity"/>
    <property type="evidence" value="ECO:0007669"/>
    <property type="project" value="UniProtKB-UniRule"/>
</dbReference>
<gene>
    <name evidence="3 5" type="primary">thrB</name>
    <name evidence="5" type="ORF">TPPER_00111</name>
</gene>
<comment type="caution">
    <text evidence="5">The sequence shown here is derived from an EMBL/GenBank/DDBJ whole genome shotgun (WGS) entry which is preliminary data.</text>
</comment>
<evidence type="ECO:0000256" key="1">
    <source>
        <dbReference type="ARBA" id="ARBA00022605"/>
    </source>
</evidence>
<proteinExistence type="inferred from homology"/>
<evidence type="ECO:0000256" key="3">
    <source>
        <dbReference type="HAMAP-Rule" id="MF_00301"/>
    </source>
</evidence>
<dbReference type="Gene3D" id="3.30.200.20">
    <property type="entry name" value="Phosphorylase Kinase, domain 1"/>
    <property type="match status" value="1"/>
</dbReference>
<protein>
    <recommendedName>
        <fullName evidence="3">Homoserine kinase</fullName>
        <shortName evidence="3">HK</shortName>
        <shortName evidence="3">HSK</shortName>
        <ecNumber evidence="3">2.7.1.39</ecNumber>
    </recommendedName>
</protein>
<keyword evidence="2 3" id="KW-0791">Threonine biosynthesis</keyword>
<dbReference type="OrthoDB" id="9777460at2"/>
<dbReference type="HAMAP" id="MF_00301">
    <property type="entry name" value="Homoser_kinase_2"/>
    <property type="match status" value="1"/>
</dbReference>
<comment type="pathway">
    <text evidence="3">Amino-acid biosynthesis; L-threonine biosynthesis; L-threonine from L-aspartate: step 4/5.</text>
</comment>
<dbReference type="UniPathway" id="UPA00050">
    <property type="reaction ID" value="UER00064"/>
</dbReference>
<dbReference type="Pfam" id="PF01636">
    <property type="entry name" value="APH"/>
    <property type="match status" value="1"/>
</dbReference>
<dbReference type="Proteomes" id="UP000222818">
    <property type="component" value="Unassembled WGS sequence"/>
</dbReference>
<organism evidence="5 6">
    <name type="scientific">Candidatus Tremblayella phenacoccinincola</name>
    <dbReference type="NCBI Taxonomy" id="1010676"/>
    <lineage>
        <taxon>Bacteria</taxon>
        <taxon>Pseudomonadati</taxon>
        <taxon>Pseudomonadota</taxon>
        <taxon>Betaproteobacteria</taxon>
        <taxon>Candidatus Tremblayella</taxon>
    </lineage>
</organism>
<evidence type="ECO:0000313" key="5">
    <source>
        <dbReference type="EMBL" id="PHN16270.1"/>
    </source>
</evidence>
<keyword evidence="3 5" id="KW-0418">Kinase</keyword>
<dbReference type="GO" id="GO:0005524">
    <property type="term" value="F:ATP binding"/>
    <property type="evidence" value="ECO:0007669"/>
    <property type="project" value="UniProtKB-KW"/>
</dbReference>
<keyword evidence="1 3" id="KW-0028">Amino-acid biosynthesis</keyword>
<dbReference type="Gene3D" id="3.90.1200.10">
    <property type="match status" value="1"/>
</dbReference>
<dbReference type="InterPro" id="IPR011009">
    <property type="entry name" value="Kinase-like_dom_sf"/>
</dbReference>
<name>A0A2G0V731_9PROT</name>
<comment type="catalytic activity">
    <reaction evidence="3">
        <text>L-homoserine + ATP = O-phospho-L-homoserine + ADP + H(+)</text>
        <dbReference type="Rhea" id="RHEA:13985"/>
        <dbReference type="ChEBI" id="CHEBI:15378"/>
        <dbReference type="ChEBI" id="CHEBI:30616"/>
        <dbReference type="ChEBI" id="CHEBI:57476"/>
        <dbReference type="ChEBI" id="CHEBI:57590"/>
        <dbReference type="ChEBI" id="CHEBI:456216"/>
        <dbReference type="EC" id="2.7.1.39"/>
    </reaction>
</comment>
<evidence type="ECO:0000259" key="4">
    <source>
        <dbReference type="Pfam" id="PF01636"/>
    </source>
</evidence>
<dbReference type="InterPro" id="IPR002575">
    <property type="entry name" value="Aminoglycoside_PTrfase"/>
</dbReference>
<dbReference type="SUPFAM" id="SSF56112">
    <property type="entry name" value="Protein kinase-like (PK-like)"/>
    <property type="match status" value="1"/>
</dbReference>
<feature type="domain" description="Aminoglycoside phosphotransferase" evidence="4">
    <location>
        <begin position="41"/>
        <end position="259"/>
    </location>
</feature>
<reference evidence="5 6" key="1">
    <citation type="journal article" date="2017" name="ISME J.">
        <title>Tremblaya phenacola PPER: an evolutionary beta-gammaproteobacterium collage.</title>
        <authorList>
            <person name="Gil R."/>
            <person name="Vargas-Chavez C."/>
            <person name="Lopez-Madrigal S."/>
            <person name="Santos-Garcia D."/>
            <person name="Latorre A."/>
            <person name="Moya A."/>
        </authorList>
    </citation>
    <scope>NUCLEOTIDE SEQUENCE [LARGE SCALE GENOMIC DNA]</scope>
    <source>
        <strain evidence="5 6">PPER</strain>
    </source>
</reference>
<evidence type="ECO:0000256" key="2">
    <source>
        <dbReference type="ARBA" id="ARBA00022697"/>
    </source>
</evidence>
<comment type="similarity">
    <text evidence="3">Belongs to the pseudomonas-type ThrB family.</text>
</comment>
<dbReference type="GO" id="GO:0009088">
    <property type="term" value="P:threonine biosynthetic process"/>
    <property type="evidence" value="ECO:0007669"/>
    <property type="project" value="UniProtKB-UniRule"/>
</dbReference>
<keyword evidence="6" id="KW-1185">Reference proteome</keyword>
<accession>A0A2G0V731</accession>
<evidence type="ECO:0000313" key="6">
    <source>
        <dbReference type="Proteomes" id="UP000222818"/>
    </source>
</evidence>
<dbReference type="InterPro" id="IPR005280">
    <property type="entry name" value="Homoserine_kinase_II"/>
</dbReference>
<dbReference type="EMBL" id="MKGN01000012">
    <property type="protein sequence ID" value="PHN16270.1"/>
    <property type="molecule type" value="Genomic_DNA"/>
</dbReference>
<keyword evidence="3" id="KW-0547">Nucleotide-binding</keyword>
<dbReference type="EC" id="2.7.1.39" evidence="3"/>
<dbReference type="AlphaFoldDB" id="A0A2G0V731"/>
<keyword evidence="3" id="KW-0067">ATP-binding</keyword>
<keyword evidence="3 5" id="KW-0808">Transferase</keyword>